<dbReference type="AlphaFoldDB" id="A0A1I2Q2F0"/>
<name>A0A1I2Q2F0_9BACT</name>
<dbReference type="SUPFAM" id="SSF101898">
    <property type="entry name" value="NHL repeat"/>
    <property type="match status" value="1"/>
</dbReference>
<dbReference type="EMBL" id="FOPC01000002">
    <property type="protein sequence ID" value="SFG21539.1"/>
    <property type="molecule type" value="Genomic_DNA"/>
</dbReference>
<dbReference type="PROSITE" id="PS51257">
    <property type="entry name" value="PROKAR_LIPOPROTEIN"/>
    <property type="match status" value="1"/>
</dbReference>
<feature type="chain" id="PRO_5011629853" description="6-bladed beta-propeller protein" evidence="1">
    <location>
        <begin position="24"/>
        <end position="381"/>
    </location>
</feature>
<feature type="signal peptide" evidence="1">
    <location>
        <begin position="1"/>
        <end position="23"/>
    </location>
</feature>
<proteinExistence type="predicted"/>
<evidence type="ECO:0000313" key="3">
    <source>
        <dbReference type="Proteomes" id="UP000199642"/>
    </source>
</evidence>
<evidence type="ECO:0000256" key="1">
    <source>
        <dbReference type="SAM" id="SignalP"/>
    </source>
</evidence>
<organism evidence="2 3">
    <name type="scientific">Algoriphagus hitonicola</name>
    <dbReference type="NCBI Taxonomy" id="435880"/>
    <lineage>
        <taxon>Bacteria</taxon>
        <taxon>Pseudomonadati</taxon>
        <taxon>Bacteroidota</taxon>
        <taxon>Cytophagia</taxon>
        <taxon>Cytophagales</taxon>
        <taxon>Cyclobacteriaceae</taxon>
        <taxon>Algoriphagus</taxon>
    </lineage>
</organism>
<dbReference type="Proteomes" id="UP000199642">
    <property type="component" value="Unassembled WGS sequence"/>
</dbReference>
<protein>
    <recommendedName>
        <fullName evidence="4">6-bladed beta-propeller protein</fullName>
    </recommendedName>
</protein>
<evidence type="ECO:0000313" key="2">
    <source>
        <dbReference type="EMBL" id="SFG21539.1"/>
    </source>
</evidence>
<accession>A0A1I2Q2F0</accession>
<evidence type="ECO:0008006" key="4">
    <source>
        <dbReference type="Google" id="ProtNLM"/>
    </source>
</evidence>
<reference evidence="3" key="1">
    <citation type="submission" date="2016-10" db="EMBL/GenBank/DDBJ databases">
        <authorList>
            <person name="Varghese N."/>
            <person name="Submissions S."/>
        </authorList>
    </citation>
    <scope>NUCLEOTIDE SEQUENCE [LARGE SCALE GENOMIC DNA]</scope>
    <source>
        <strain evidence="3">DSM 19315</strain>
    </source>
</reference>
<dbReference type="RefSeq" id="WP_092788791.1">
    <property type="nucleotide sequence ID" value="NZ_FOPC01000002.1"/>
</dbReference>
<sequence length="381" mass="44433">MKKFIFPAFIFLTFIAACTPDRAAERVDDPHQWVFQDSIQVDYMGELTLLDYEPSQQLYVARWNAQEEYVIFDESGQVNHTFKLNEDGPNRIGWVQGINFLDGKLWVMDQVKGIYVFDFDGTFLEKYPTPRDYFYLNGLPFGAQMLGDEIMYLRPEEGESLKDIPTMFSNVYSADILEVFNPLTAEVRTTMPFPPNTVYSSGNFYQWTFPNIIKHQDEWILWMLAEQKYFVYQEKEGEIQFVKAVDLALEDAITMPGIPMNRQADWYEEYANVIFGRIEQIYRRENDLVVIYTKGVGEEIASQYNRENTEEWMAFLESIPRYAAIFDGNHQLIQQDLLLPKGVRLSSIATSEGAIIAEKNQEYFGVEEDFLTYYELGLAKD</sequence>
<keyword evidence="3" id="KW-1185">Reference proteome</keyword>
<keyword evidence="1" id="KW-0732">Signal</keyword>
<gene>
    <name evidence="2" type="ORF">SAMN04487988_10251</name>
</gene>
<dbReference type="OrthoDB" id="818779at2"/>